<protein>
    <recommendedName>
        <fullName evidence="11 12">ATP synthase subunit a</fullName>
    </recommendedName>
    <alternativeName>
        <fullName evidence="11">ATP synthase F0 sector subunit a</fullName>
    </alternativeName>
    <alternativeName>
        <fullName evidence="11">F-ATPase subunit 6</fullName>
    </alternativeName>
</protein>
<evidence type="ECO:0000256" key="11">
    <source>
        <dbReference type="HAMAP-Rule" id="MF_01393"/>
    </source>
</evidence>
<dbReference type="PROSITE" id="PS00449">
    <property type="entry name" value="ATPASE_A"/>
    <property type="match status" value="1"/>
</dbReference>
<dbReference type="AlphaFoldDB" id="C8VZ94"/>
<keyword evidence="9 11" id="KW-0472">Membrane</keyword>
<dbReference type="CDD" id="cd00310">
    <property type="entry name" value="ATP-synt_Fo_a_6"/>
    <property type="match status" value="1"/>
</dbReference>
<evidence type="ECO:0000256" key="4">
    <source>
        <dbReference type="ARBA" id="ARBA00022547"/>
    </source>
</evidence>
<comment type="similarity">
    <text evidence="2 11 12">Belongs to the ATPase A chain family.</text>
</comment>
<keyword evidence="10 11" id="KW-0066">ATP synthesis</keyword>
<dbReference type="GO" id="GO:0045259">
    <property type="term" value="C:proton-transporting ATP synthase complex"/>
    <property type="evidence" value="ECO:0007669"/>
    <property type="project" value="UniProtKB-KW"/>
</dbReference>
<dbReference type="PANTHER" id="PTHR42823">
    <property type="entry name" value="ATP SYNTHASE SUBUNIT A, CHLOROPLASTIC"/>
    <property type="match status" value="1"/>
</dbReference>
<evidence type="ECO:0000256" key="6">
    <source>
        <dbReference type="ARBA" id="ARBA00022781"/>
    </source>
</evidence>
<comment type="subunit">
    <text evidence="11">F-type ATPases have 2 components, CF(1) - the catalytic core - and CF(0) - the membrane proton channel. CF(1) has five subunits: alpha(3), beta(3), gamma(1), delta(1), epsilon(1). CF(0) has three main subunits: a(1), b(2) and c(9-12). The alpha and beta chains form an alternating ring which encloses part of the gamma chain. CF(1) is attached to CF(0) by a central stalk formed by the gamma and epsilon chains, while a peripheral stalk is formed by the delta and b chains.</text>
</comment>
<dbReference type="SUPFAM" id="SSF81336">
    <property type="entry name" value="F1F0 ATP synthase subunit A"/>
    <property type="match status" value="1"/>
</dbReference>
<organism evidence="13 14">
    <name type="scientific">Desulfofarcimen acetoxidans (strain ATCC 49208 / DSM 771 / KCTC 5769 / VKM B-1644 / 5575)</name>
    <name type="common">Desulfotomaculum acetoxidans</name>
    <dbReference type="NCBI Taxonomy" id="485916"/>
    <lineage>
        <taxon>Bacteria</taxon>
        <taxon>Bacillati</taxon>
        <taxon>Bacillota</taxon>
        <taxon>Clostridia</taxon>
        <taxon>Eubacteriales</taxon>
        <taxon>Peptococcaceae</taxon>
        <taxon>Desulfofarcimen</taxon>
    </lineage>
</organism>
<keyword evidence="8 11" id="KW-0406">Ion transport</keyword>
<dbReference type="NCBIfam" id="TIGR01131">
    <property type="entry name" value="ATP_synt_6_or_A"/>
    <property type="match status" value="1"/>
</dbReference>
<dbReference type="HAMAP" id="MF_01393">
    <property type="entry name" value="ATP_synth_a_bact"/>
    <property type="match status" value="1"/>
</dbReference>
<feature type="transmembrane region" description="Helical" evidence="11">
    <location>
        <begin position="216"/>
        <end position="237"/>
    </location>
</feature>
<evidence type="ECO:0000256" key="2">
    <source>
        <dbReference type="ARBA" id="ARBA00006810"/>
    </source>
</evidence>
<dbReference type="RefSeq" id="WP_015759509.1">
    <property type="nucleotide sequence ID" value="NC_013216.1"/>
</dbReference>
<dbReference type="Gene3D" id="1.20.120.220">
    <property type="entry name" value="ATP synthase, F0 complex, subunit A"/>
    <property type="match status" value="1"/>
</dbReference>
<keyword evidence="3 11" id="KW-0813">Transport</keyword>
<dbReference type="GO" id="GO:0042777">
    <property type="term" value="P:proton motive force-driven plasma membrane ATP synthesis"/>
    <property type="evidence" value="ECO:0007669"/>
    <property type="project" value="TreeGrafter"/>
</dbReference>
<name>C8VZ94_DESAS</name>
<dbReference type="KEGG" id="dae:Dtox_4171"/>
<keyword evidence="11" id="KW-1003">Cell membrane</keyword>
<dbReference type="InterPro" id="IPR035908">
    <property type="entry name" value="F0_ATP_A_sf"/>
</dbReference>
<dbReference type="InterPro" id="IPR023011">
    <property type="entry name" value="ATP_synth_F0_asu_AS"/>
</dbReference>
<comment type="function">
    <text evidence="11 12">Key component of the proton channel; it plays a direct role in the translocation of protons across the membrane.</text>
</comment>
<evidence type="ECO:0000313" key="14">
    <source>
        <dbReference type="Proteomes" id="UP000002217"/>
    </source>
</evidence>
<evidence type="ECO:0000256" key="8">
    <source>
        <dbReference type="ARBA" id="ARBA00023065"/>
    </source>
</evidence>
<feature type="transmembrane region" description="Helical" evidence="11">
    <location>
        <begin position="190"/>
        <end position="210"/>
    </location>
</feature>
<feature type="transmembrane region" description="Helical" evidence="11">
    <location>
        <begin position="95"/>
        <end position="115"/>
    </location>
</feature>
<evidence type="ECO:0000256" key="10">
    <source>
        <dbReference type="ARBA" id="ARBA00023310"/>
    </source>
</evidence>
<accession>C8VZ94</accession>
<evidence type="ECO:0000256" key="1">
    <source>
        <dbReference type="ARBA" id="ARBA00004141"/>
    </source>
</evidence>
<keyword evidence="14" id="KW-1185">Reference proteome</keyword>
<dbReference type="PRINTS" id="PR00123">
    <property type="entry name" value="ATPASEA"/>
</dbReference>
<keyword evidence="5 11" id="KW-0812">Transmembrane</keyword>
<dbReference type="InterPro" id="IPR045082">
    <property type="entry name" value="ATP_syn_F0_a_bact/chloroplast"/>
</dbReference>
<evidence type="ECO:0000313" key="13">
    <source>
        <dbReference type="EMBL" id="ACV64839.1"/>
    </source>
</evidence>
<comment type="subcellular location">
    <subcellularLocation>
        <location evidence="11 12">Cell membrane</location>
        <topology evidence="11 12">Multi-pass membrane protein</topology>
    </subcellularLocation>
    <subcellularLocation>
        <location evidence="1">Membrane</location>
        <topology evidence="1">Multi-pass membrane protein</topology>
    </subcellularLocation>
</comment>
<dbReference type="Pfam" id="PF00119">
    <property type="entry name" value="ATP-synt_A"/>
    <property type="match status" value="1"/>
</dbReference>
<evidence type="ECO:0000256" key="3">
    <source>
        <dbReference type="ARBA" id="ARBA00022448"/>
    </source>
</evidence>
<dbReference type="PANTHER" id="PTHR42823:SF3">
    <property type="entry name" value="ATP SYNTHASE SUBUNIT A, CHLOROPLASTIC"/>
    <property type="match status" value="1"/>
</dbReference>
<dbReference type="GO" id="GO:0046933">
    <property type="term" value="F:proton-transporting ATP synthase activity, rotational mechanism"/>
    <property type="evidence" value="ECO:0007669"/>
    <property type="project" value="UniProtKB-UniRule"/>
</dbReference>
<dbReference type="GO" id="GO:0005886">
    <property type="term" value="C:plasma membrane"/>
    <property type="evidence" value="ECO:0007669"/>
    <property type="project" value="UniProtKB-SubCell"/>
</dbReference>
<keyword evidence="6 11" id="KW-0375">Hydrogen ion transport</keyword>
<keyword evidence="7 11" id="KW-1133">Transmembrane helix</keyword>
<dbReference type="InterPro" id="IPR000568">
    <property type="entry name" value="ATP_synth_F0_asu"/>
</dbReference>
<dbReference type="EMBL" id="CP001720">
    <property type="protein sequence ID" value="ACV64839.1"/>
    <property type="molecule type" value="Genomic_DNA"/>
</dbReference>
<gene>
    <name evidence="11" type="primary">atpB</name>
    <name evidence="13" type="ordered locus">Dtox_4171</name>
</gene>
<dbReference type="HOGENOM" id="CLU_041018_2_2_9"/>
<feature type="transmembrane region" description="Helical" evidence="11">
    <location>
        <begin position="127"/>
        <end position="144"/>
    </location>
</feature>
<evidence type="ECO:0000256" key="7">
    <source>
        <dbReference type="ARBA" id="ARBA00022989"/>
    </source>
</evidence>
<evidence type="ECO:0000256" key="12">
    <source>
        <dbReference type="RuleBase" id="RU000483"/>
    </source>
</evidence>
<dbReference type="Proteomes" id="UP000002217">
    <property type="component" value="Chromosome"/>
</dbReference>
<feature type="transmembrane region" description="Helical" evidence="11">
    <location>
        <begin position="38"/>
        <end position="57"/>
    </location>
</feature>
<dbReference type="eggNOG" id="COG0356">
    <property type="taxonomic scope" value="Bacteria"/>
</dbReference>
<dbReference type="OrthoDB" id="9789241at2"/>
<evidence type="ECO:0000256" key="5">
    <source>
        <dbReference type="ARBA" id="ARBA00022692"/>
    </source>
</evidence>
<evidence type="ECO:0000256" key="9">
    <source>
        <dbReference type="ARBA" id="ARBA00023136"/>
    </source>
</evidence>
<proteinExistence type="inferred from homology"/>
<keyword evidence="4 11" id="KW-0138">CF(0)</keyword>
<reference evidence="13 14" key="1">
    <citation type="journal article" date="2009" name="Stand. Genomic Sci.">
        <title>Complete genome sequence of Desulfotomaculum acetoxidans type strain (5575).</title>
        <authorList>
            <person name="Spring S."/>
            <person name="Lapidus A."/>
            <person name="Schroder M."/>
            <person name="Gleim D."/>
            <person name="Sims D."/>
            <person name="Meincke L."/>
            <person name="Glavina Del Rio T."/>
            <person name="Tice H."/>
            <person name="Copeland A."/>
            <person name="Cheng J.F."/>
            <person name="Lucas S."/>
            <person name="Chen F."/>
            <person name="Nolan M."/>
            <person name="Bruce D."/>
            <person name="Goodwin L."/>
            <person name="Pitluck S."/>
            <person name="Ivanova N."/>
            <person name="Mavromatis K."/>
            <person name="Mikhailova N."/>
            <person name="Pati A."/>
            <person name="Chen A."/>
            <person name="Palaniappan K."/>
            <person name="Land M."/>
            <person name="Hauser L."/>
            <person name="Chang Y.J."/>
            <person name="Jeffries C.D."/>
            <person name="Chain P."/>
            <person name="Saunders E."/>
            <person name="Brettin T."/>
            <person name="Detter J.C."/>
            <person name="Goker M."/>
            <person name="Bristow J."/>
            <person name="Eisen J.A."/>
            <person name="Markowitz V."/>
            <person name="Hugenholtz P."/>
            <person name="Kyrpides N.C."/>
            <person name="Klenk H.P."/>
            <person name="Han C."/>
        </authorList>
    </citation>
    <scope>NUCLEOTIDE SEQUENCE [LARGE SCALE GENOMIC DNA]</scope>
    <source>
        <strain evidence="14">ATCC 49208 / DSM 771 / VKM B-1644</strain>
    </source>
</reference>
<sequence>MMSLEQVEEQLNFWGFPLGHHLPHINLMGYNTQYNPKTLVMTWITMIVVAVFLLMATRNMSMRKPGKLQTVVELLYDFIKGLAFDNIGARKAAPLMPLLCTIFIYLLFSNLLGLIPTMSSSTADKNTTIGMALFVFCLLWYQGFKYKGPGHLKHFIKPFPLFLPLNLIEEVARPTTLAFRLFGNIYGGEVLIAVLLGLIPTSVVFFGGFIPSVIWLAFSIFVGFIQAFIFTMLTIAYTSQVVAEHH</sequence>
<dbReference type="STRING" id="485916.Dtox_4171"/>